<evidence type="ECO:0000256" key="3">
    <source>
        <dbReference type="ARBA" id="ARBA00022833"/>
    </source>
</evidence>
<dbReference type="GeneID" id="54416471"/>
<dbReference type="EMBL" id="ML975149">
    <property type="protein sequence ID" value="KAF1817073.1"/>
    <property type="molecule type" value="Genomic_DNA"/>
</dbReference>
<dbReference type="GO" id="GO:0003677">
    <property type="term" value="F:DNA binding"/>
    <property type="evidence" value="ECO:0007669"/>
    <property type="project" value="InterPro"/>
</dbReference>
<dbReference type="InterPro" id="IPR029040">
    <property type="entry name" value="RPABC4/Spt4"/>
</dbReference>
<evidence type="ECO:0000256" key="4">
    <source>
        <dbReference type="ARBA" id="ARBA00023242"/>
    </source>
</evidence>
<dbReference type="Pfam" id="PF03604">
    <property type="entry name" value="Zn_ribbon_RPAB4"/>
    <property type="match status" value="1"/>
</dbReference>
<comment type="similarity">
    <text evidence="5">Belongs to the archaeal Rpo12/eukaryotic RPC10 RNA polymerase subunit family.</text>
</comment>
<dbReference type="RefSeq" id="XP_033538704.1">
    <property type="nucleotide sequence ID" value="XM_033675901.1"/>
</dbReference>
<dbReference type="OrthoDB" id="5585087at2759"/>
<organism evidence="6">
    <name type="scientific">Eremomyces bilateralis CBS 781.70</name>
    <dbReference type="NCBI Taxonomy" id="1392243"/>
    <lineage>
        <taxon>Eukaryota</taxon>
        <taxon>Fungi</taxon>
        <taxon>Dikarya</taxon>
        <taxon>Ascomycota</taxon>
        <taxon>Pezizomycotina</taxon>
        <taxon>Dothideomycetes</taxon>
        <taxon>Dothideomycetes incertae sedis</taxon>
        <taxon>Eremomycetales</taxon>
        <taxon>Eremomycetaceae</taxon>
        <taxon>Eremomyces</taxon>
    </lineage>
</organism>
<dbReference type="GO" id="GO:0005665">
    <property type="term" value="C:RNA polymerase II, core complex"/>
    <property type="evidence" value="ECO:0007669"/>
    <property type="project" value="TreeGrafter"/>
</dbReference>
<dbReference type="PANTHER" id="PTHR12056">
    <property type="entry name" value="DNA-DIRECTED RNA POLYMERASES I, II, AND III"/>
    <property type="match status" value="1"/>
</dbReference>
<protein>
    <recommendedName>
        <fullName evidence="9">Metallothionein-I gene transcription activator</fullName>
    </recommendedName>
</protein>
<reference evidence="8" key="3">
    <citation type="submission" date="2025-04" db="UniProtKB">
        <authorList>
            <consortium name="RefSeq"/>
        </authorList>
    </citation>
    <scope>IDENTIFICATION</scope>
    <source>
        <strain evidence="8">CBS 781.70</strain>
    </source>
</reference>
<evidence type="ECO:0000256" key="1">
    <source>
        <dbReference type="ARBA" id="ARBA00004123"/>
    </source>
</evidence>
<reference evidence="6 8" key="1">
    <citation type="submission" date="2020-01" db="EMBL/GenBank/DDBJ databases">
        <authorList>
            <consortium name="DOE Joint Genome Institute"/>
            <person name="Haridas S."/>
            <person name="Albert R."/>
            <person name="Binder M."/>
            <person name="Bloem J."/>
            <person name="Labutti K."/>
            <person name="Salamov A."/>
            <person name="Andreopoulos B."/>
            <person name="Baker S.E."/>
            <person name="Barry K."/>
            <person name="Bills G."/>
            <person name="Bluhm B.H."/>
            <person name="Cannon C."/>
            <person name="Castanera R."/>
            <person name="Culley D.E."/>
            <person name="Daum C."/>
            <person name="Ezra D."/>
            <person name="Gonzalez J.B."/>
            <person name="Henrissat B."/>
            <person name="Kuo A."/>
            <person name="Liang C."/>
            <person name="Lipzen A."/>
            <person name="Lutzoni F."/>
            <person name="Magnuson J."/>
            <person name="Mondo S."/>
            <person name="Nolan M."/>
            <person name="Ohm R."/>
            <person name="Pangilinan J."/>
            <person name="Park H.-J."/>
            <person name="Ramirez L."/>
            <person name="Alfaro M."/>
            <person name="Sun H."/>
            <person name="Tritt A."/>
            <person name="Yoshinaga Y."/>
            <person name="Zwiers L.-H."/>
            <person name="Turgeon B.G."/>
            <person name="Goodwin S.B."/>
            <person name="Spatafora J.W."/>
            <person name="Crous P.W."/>
            <person name="Grigoriev I.V."/>
        </authorList>
    </citation>
    <scope>NUCLEOTIDE SEQUENCE</scope>
    <source>
        <strain evidence="6 8">CBS 781.70</strain>
    </source>
</reference>
<dbReference type="Gene3D" id="2.20.28.30">
    <property type="entry name" value="RNA polymerase ii, chain L"/>
    <property type="match status" value="1"/>
</dbReference>
<comment type="subcellular location">
    <subcellularLocation>
        <location evidence="1">Nucleus</location>
    </subcellularLocation>
</comment>
<keyword evidence="7" id="KW-1185">Reference proteome</keyword>
<keyword evidence="2" id="KW-0479">Metal-binding</keyword>
<reference evidence="8" key="2">
    <citation type="submission" date="2020-04" db="EMBL/GenBank/DDBJ databases">
        <authorList>
            <consortium name="NCBI Genome Project"/>
        </authorList>
    </citation>
    <scope>NUCLEOTIDE SEQUENCE</scope>
    <source>
        <strain evidence="8">CBS 781.70</strain>
    </source>
</reference>
<dbReference type="SMART" id="SM00659">
    <property type="entry name" value="RPOLCX"/>
    <property type="match status" value="1"/>
</dbReference>
<sequence length="65" mass="7459">MSSQQQTGGTALQTPAADRGLYYLCERCDNRVELRKGELIRCKACGSRVLYKERTKSRMVQFEAR</sequence>
<dbReference type="GO" id="GO:0005736">
    <property type="term" value="C:RNA polymerase I complex"/>
    <property type="evidence" value="ECO:0007669"/>
    <property type="project" value="TreeGrafter"/>
</dbReference>
<accession>A0A6G1GG97</accession>
<evidence type="ECO:0000313" key="6">
    <source>
        <dbReference type="EMBL" id="KAF1817073.1"/>
    </source>
</evidence>
<dbReference type="InterPro" id="IPR006591">
    <property type="entry name" value="RNAP_P/RPABC4"/>
</dbReference>
<keyword evidence="4" id="KW-0539">Nucleus</keyword>
<evidence type="ECO:0000256" key="2">
    <source>
        <dbReference type="ARBA" id="ARBA00022723"/>
    </source>
</evidence>
<name>A0A6G1GG97_9PEZI</name>
<evidence type="ECO:0000256" key="5">
    <source>
        <dbReference type="ARBA" id="ARBA00025770"/>
    </source>
</evidence>
<dbReference type="SUPFAM" id="SSF63393">
    <property type="entry name" value="RNA polymerase subunits"/>
    <property type="match status" value="1"/>
</dbReference>
<gene>
    <name evidence="6 8" type="ORF">P152DRAFT_387913</name>
</gene>
<dbReference type="Proteomes" id="UP000504638">
    <property type="component" value="Unplaced"/>
</dbReference>
<dbReference type="AlphaFoldDB" id="A0A6G1GG97"/>
<evidence type="ECO:0008006" key="9">
    <source>
        <dbReference type="Google" id="ProtNLM"/>
    </source>
</evidence>
<dbReference type="GO" id="GO:0003899">
    <property type="term" value="F:DNA-directed RNA polymerase activity"/>
    <property type="evidence" value="ECO:0007669"/>
    <property type="project" value="InterPro"/>
</dbReference>
<evidence type="ECO:0000313" key="8">
    <source>
        <dbReference type="RefSeq" id="XP_033538704.1"/>
    </source>
</evidence>
<dbReference type="InterPro" id="IPR039747">
    <property type="entry name" value="RPABC4"/>
</dbReference>
<dbReference type="GO" id="GO:0008270">
    <property type="term" value="F:zinc ion binding"/>
    <property type="evidence" value="ECO:0007669"/>
    <property type="project" value="InterPro"/>
</dbReference>
<evidence type="ECO:0000313" key="7">
    <source>
        <dbReference type="Proteomes" id="UP000504638"/>
    </source>
</evidence>
<keyword evidence="3" id="KW-0862">Zinc</keyword>
<dbReference type="GO" id="GO:0005666">
    <property type="term" value="C:RNA polymerase III complex"/>
    <property type="evidence" value="ECO:0007669"/>
    <property type="project" value="TreeGrafter"/>
</dbReference>
<dbReference type="GO" id="GO:0006351">
    <property type="term" value="P:DNA-templated transcription"/>
    <property type="evidence" value="ECO:0007669"/>
    <property type="project" value="InterPro"/>
</dbReference>
<proteinExistence type="inferred from homology"/>
<dbReference type="PANTHER" id="PTHR12056:SF2">
    <property type="entry name" value="GEO11084P1"/>
    <property type="match status" value="1"/>
</dbReference>